<dbReference type="GeneID" id="114855712"/>
<dbReference type="OrthoDB" id="8952601at2759"/>
<dbReference type="RefSeq" id="XP_029006929.1">
    <property type="nucleotide sequence ID" value="XM_029151096.3"/>
</dbReference>
<reference evidence="3" key="1">
    <citation type="submission" date="2025-08" db="UniProtKB">
        <authorList>
            <consortium name="RefSeq"/>
        </authorList>
    </citation>
    <scope>IDENTIFICATION</scope>
</reference>
<accession>A0A6P7MM36</accession>
<sequence length="151" mass="15502">MKSFLLAACILGIAVCAPQMYMEFDIRFAPPEAAQAIPVGAPVGTLDVLLPVDDQKNFVGGPVRGFIKQDVIGPDGREIKEVYYPFGFAPSDPAAAAAPVLLSNPAAPAVRAAPAAPAAPAVPAQPVLPVFAVAAAPARPRGGDDDDEEDD</sequence>
<dbReference type="Proteomes" id="UP000515150">
    <property type="component" value="Chromosome 1"/>
</dbReference>
<protein>
    <submittedName>
        <fullName evidence="3">Secretory calcium-binding phosphoprotein 7</fullName>
    </submittedName>
</protein>
<gene>
    <name evidence="3" type="primary">scpp7</name>
</gene>
<dbReference type="CTD" id="100150358"/>
<evidence type="ECO:0000256" key="1">
    <source>
        <dbReference type="SAM" id="SignalP"/>
    </source>
</evidence>
<dbReference type="AlphaFoldDB" id="A0A6P7MM36"/>
<name>A0A6P7MM36_BETSP</name>
<evidence type="ECO:0000313" key="3">
    <source>
        <dbReference type="RefSeq" id="XP_029006929.1"/>
    </source>
</evidence>
<keyword evidence="2" id="KW-1185">Reference proteome</keyword>
<keyword evidence="1" id="KW-0732">Signal</keyword>
<organism evidence="2 3">
    <name type="scientific">Betta splendens</name>
    <name type="common">Siamese fighting fish</name>
    <dbReference type="NCBI Taxonomy" id="158456"/>
    <lineage>
        <taxon>Eukaryota</taxon>
        <taxon>Metazoa</taxon>
        <taxon>Chordata</taxon>
        <taxon>Craniata</taxon>
        <taxon>Vertebrata</taxon>
        <taxon>Euteleostomi</taxon>
        <taxon>Actinopterygii</taxon>
        <taxon>Neopterygii</taxon>
        <taxon>Teleostei</taxon>
        <taxon>Neoteleostei</taxon>
        <taxon>Acanthomorphata</taxon>
        <taxon>Anabantaria</taxon>
        <taxon>Anabantiformes</taxon>
        <taxon>Anabantoidei</taxon>
        <taxon>Osphronemidae</taxon>
        <taxon>Betta</taxon>
    </lineage>
</organism>
<dbReference type="KEGG" id="bspl:114855712"/>
<feature type="signal peptide" evidence="1">
    <location>
        <begin position="1"/>
        <end position="16"/>
    </location>
</feature>
<evidence type="ECO:0000313" key="2">
    <source>
        <dbReference type="Proteomes" id="UP000515150"/>
    </source>
</evidence>
<feature type="chain" id="PRO_5027654773" evidence="1">
    <location>
        <begin position="17"/>
        <end position="151"/>
    </location>
</feature>
<proteinExistence type="predicted"/>
<dbReference type="InParanoid" id="A0A6P7MM36"/>